<sequence length="91" mass="9553">MRAAGNSHAFVGTARAQSSRFAGDAHPRCWHRGGSCPSAVVCVRDSPSTHPTRGGRTRGPVGPPPSTQPWADHPPRLTRPTALPIVRATGP</sequence>
<gene>
    <name evidence="2" type="ORF">DB30_03750</name>
</gene>
<accession>A0A0C2A177</accession>
<evidence type="ECO:0000256" key="1">
    <source>
        <dbReference type="SAM" id="MobiDB-lite"/>
    </source>
</evidence>
<dbReference type="EMBL" id="JMCC02000029">
    <property type="protein sequence ID" value="KIG17153.1"/>
    <property type="molecule type" value="Genomic_DNA"/>
</dbReference>
<feature type="region of interest" description="Disordered" evidence="1">
    <location>
        <begin position="45"/>
        <end position="91"/>
    </location>
</feature>
<feature type="compositionally biased region" description="Low complexity" evidence="1">
    <location>
        <begin position="48"/>
        <end position="60"/>
    </location>
</feature>
<feature type="region of interest" description="Disordered" evidence="1">
    <location>
        <begin position="1"/>
        <end position="26"/>
    </location>
</feature>
<name>A0A0C2A177_9BACT</name>
<evidence type="ECO:0000313" key="2">
    <source>
        <dbReference type="EMBL" id="KIG17153.1"/>
    </source>
</evidence>
<evidence type="ECO:0000313" key="3">
    <source>
        <dbReference type="Proteomes" id="UP000031599"/>
    </source>
</evidence>
<proteinExistence type="predicted"/>
<protein>
    <submittedName>
        <fullName evidence="2">Uncharacterized protein</fullName>
    </submittedName>
</protein>
<reference evidence="2 3" key="1">
    <citation type="submission" date="2014-12" db="EMBL/GenBank/DDBJ databases">
        <title>Genome assembly of Enhygromyxa salina DSM 15201.</title>
        <authorList>
            <person name="Sharma G."/>
            <person name="Subramanian S."/>
        </authorList>
    </citation>
    <scope>NUCLEOTIDE SEQUENCE [LARGE SCALE GENOMIC DNA]</scope>
    <source>
        <strain evidence="2 3">DSM 15201</strain>
    </source>
</reference>
<comment type="caution">
    <text evidence="2">The sequence shown here is derived from an EMBL/GenBank/DDBJ whole genome shotgun (WGS) entry which is preliminary data.</text>
</comment>
<organism evidence="2 3">
    <name type="scientific">Enhygromyxa salina</name>
    <dbReference type="NCBI Taxonomy" id="215803"/>
    <lineage>
        <taxon>Bacteria</taxon>
        <taxon>Pseudomonadati</taxon>
        <taxon>Myxococcota</taxon>
        <taxon>Polyangia</taxon>
        <taxon>Nannocystales</taxon>
        <taxon>Nannocystaceae</taxon>
        <taxon>Enhygromyxa</taxon>
    </lineage>
</organism>
<dbReference type="AlphaFoldDB" id="A0A0C2A177"/>
<dbReference type="Proteomes" id="UP000031599">
    <property type="component" value="Unassembled WGS sequence"/>
</dbReference>